<dbReference type="SUPFAM" id="SSF52540">
    <property type="entry name" value="P-loop containing nucleoside triphosphate hydrolases"/>
    <property type="match status" value="1"/>
</dbReference>
<dbReference type="RefSeq" id="WP_121522285.1">
    <property type="nucleotide sequence ID" value="NZ_RCHR01000002.1"/>
</dbReference>
<dbReference type="InterPro" id="IPR027417">
    <property type="entry name" value="P-loop_NTPase"/>
</dbReference>
<dbReference type="PANTHER" id="PTHR43384">
    <property type="entry name" value="SEPTUM SITE-DETERMINING PROTEIN MIND HOMOLOG, CHLOROPLASTIC-RELATED"/>
    <property type="match status" value="1"/>
</dbReference>
<keyword evidence="2" id="KW-0067">ATP-binding</keyword>
<evidence type="ECO:0000256" key="1">
    <source>
        <dbReference type="ARBA" id="ARBA00022741"/>
    </source>
</evidence>
<dbReference type="GO" id="GO:0051782">
    <property type="term" value="P:negative regulation of cell division"/>
    <property type="evidence" value="ECO:0007669"/>
    <property type="project" value="TreeGrafter"/>
</dbReference>
<keyword evidence="1" id="KW-0547">Nucleotide-binding</keyword>
<evidence type="ECO:0000313" key="3">
    <source>
        <dbReference type="EMBL" id="RLL47034.1"/>
    </source>
</evidence>
<dbReference type="Proteomes" id="UP000270219">
    <property type="component" value="Unassembled WGS sequence"/>
</dbReference>
<dbReference type="OrthoDB" id="9794577at2"/>
<comment type="caution">
    <text evidence="3">The sequence shown here is derived from an EMBL/GenBank/DDBJ whole genome shotgun (WGS) entry which is preliminary data.</text>
</comment>
<dbReference type="Pfam" id="PF10609">
    <property type="entry name" value="ParA"/>
    <property type="match status" value="1"/>
</dbReference>
<dbReference type="Gene3D" id="3.40.50.300">
    <property type="entry name" value="P-loop containing nucleotide triphosphate hydrolases"/>
    <property type="match status" value="1"/>
</dbReference>
<dbReference type="GO" id="GO:0009898">
    <property type="term" value="C:cytoplasmic side of plasma membrane"/>
    <property type="evidence" value="ECO:0007669"/>
    <property type="project" value="TreeGrafter"/>
</dbReference>
<dbReference type="GO" id="GO:0016887">
    <property type="term" value="F:ATP hydrolysis activity"/>
    <property type="evidence" value="ECO:0007669"/>
    <property type="project" value="TreeGrafter"/>
</dbReference>
<dbReference type="AlphaFoldDB" id="A0A498DBH1"/>
<dbReference type="GO" id="GO:0005524">
    <property type="term" value="F:ATP binding"/>
    <property type="evidence" value="ECO:0007669"/>
    <property type="project" value="UniProtKB-KW"/>
</dbReference>
<proteinExistence type="predicted"/>
<keyword evidence="4" id="KW-1185">Reference proteome</keyword>
<evidence type="ECO:0000256" key="2">
    <source>
        <dbReference type="ARBA" id="ARBA00022840"/>
    </source>
</evidence>
<dbReference type="EMBL" id="RCHR01000002">
    <property type="protein sequence ID" value="RLL47034.1"/>
    <property type="molecule type" value="Genomic_DNA"/>
</dbReference>
<accession>A0A498DBH1</accession>
<dbReference type="GO" id="GO:0005829">
    <property type="term" value="C:cytosol"/>
    <property type="evidence" value="ECO:0007669"/>
    <property type="project" value="TreeGrafter"/>
</dbReference>
<protein>
    <submittedName>
        <fullName evidence="3">MinD/ParA family protein</fullName>
    </submittedName>
</protein>
<dbReference type="PANTHER" id="PTHR43384:SF13">
    <property type="entry name" value="SLR0110 PROTEIN"/>
    <property type="match status" value="1"/>
</dbReference>
<reference evidence="3 4" key="1">
    <citation type="submission" date="2018-10" db="EMBL/GenBank/DDBJ databases">
        <title>Oceanobacillus sp. YLB-02 draft genome.</title>
        <authorList>
            <person name="Yu L."/>
        </authorList>
    </citation>
    <scope>NUCLEOTIDE SEQUENCE [LARGE SCALE GENOMIC DNA]</scope>
    <source>
        <strain evidence="3 4">YLB-02</strain>
    </source>
</reference>
<dbReference type="InterPro" id="IPR033756">
    <property type="entry name" value="YlxH/NBP35"/>
</dbReference>
<dbReference type="InterPro" id="IPR050625">
    <property type="entry name" value="ParA/MinD_ATPase"/>
</dbReference>
<gene>
    <name evidence="3" type="ORF">D8M04_07540</name>
</gene>
<name>A0A498DBH1_9BACI</name>
<evidence type="ECO:0000313" key="4">
    <source>
        <dbReference type="Proteomes" id="UP000270219"/>
    </source>
</evidence>
<organism evidence="3 4">
    <name type="scientific">Oceanobacillus piezotolerans</name>
    <dbReference type="NCBI Taxonomy" id="2448030"/>
    <lineage>
        <taxon>Bacteria</taxon>
        <taxon>Bacillati</taxon>
        <taxon>Bacillota</taxon>
        <taxon>Bacilli</taxon>
        <taxon>Bacillales</taxon>
        <taxon>Bacillaceae</taxon>
        <taxon>Oceanobacillus</taxon>
    </lineage>
</organism>
<sequence>MTDTQNTITIVIASAVGGVGRTTITANLAALLAKQNIKVSVIDADLQFGDISLAFDLHPDRTITDAAERKDTENIPFYLMKHDSGVNVLPAPSRPEYAELITSDFLLKVIENLKEDTDVLLIEAQAGLHDLTIQLMEKADIILTVSTPLMSALKNTKMMIETLQLLGLKEKVKLVINQFTSKTMIHPKEIRKLIGVNEATFLPKEDKEIDHSLDTGIPVVTGHPKLAFTKELEKMLEDFRWFNHLKKQKAKDKSGFFHHLRLRTSGQGG</sequence>